<keyword evidence="2 4" id="KW-0732">Signal</keyword>
<dbReference type="PANTHER" id="PTHR34216">
    <property type="match status" value="1"/>
</dbReference>
<dbReference type="InterPro" id="IPR051398">
    <property type="entry name" value="Polysacch_Deacetylase"/>
</dbReference>
<evidence type="ECO:0000259" key="5">
    <source>
        <dbReference type="Pfam" id="PF01522"/>
    </source>
</evidence>
<dbReference type="GO" id="GO:0005576">
    <property type="term" value="C:extracellular region"/>
    <property type="evidence" value="ECO:0007669"/>
    <property type="project" value="UniProtKB-SubCell"/>
</dbReference>
<evidence type="ECO:0000256" key="3">
    <source>
        <dbReference type="SAM" id="MobiDB-lite"/>
    </source>
</evidence>
<dbReference type="RefSeq" id="WP_149618754.1">
    <property type="nucleotide sequence ID" value="NZ_VOBL01000003.1"/>
</dbReference>
<feature type="signal peptide" evidence="4">
    <location>
        <begin position="1"/>
        <end position="22"/>
    </location>
</feature>
<feature type="region of interest" description="Disordered" evidence="3">
    <location>
        <begin position="32"/>
        <end position="60"/>
    </location>
</feature>
<dbReference type="Pfam" id="PF01522">
    <property type="entry name" value="Polysacc_deac_1"/>
    <property type="match status" value="1"/>
</dbReference>
<name>A0A5B0EJP6_9MICC</name>
<evidence type="ECO:0000313" key="7">
    <source>
        <dbReference type="Proteomes" id="UP000323856"/>
    </source>
</evidence>
<comment type="caution">
    <text evidence="6">The sequence shown here is derived from an EMBL/GenBank/DDBJ whole genome shotgun (WGS) entry which is preliminary data.</text>
</comment>
<evidence type="ECO:0000256" key="1">
    <source>
        <dbReference type="ARBA" id="ARBA00004613"/>
    </source>
</evidence>
<dbReference type="SUPFAM" id="SSF88713">
    <property type="entry name" value="Glycoside hydrolase/deacetylase"/>
    <property type="match status" value="1"/>
</dbReference>
<organism evidence="6 7">
    <name type="scientific">Paeniglutamicibacter gangotriensis</name>
    <dbReference type="NCBI Taxonomy" id="254787"/>
    <lineage>
        <taxon>Bacteria</taxon>
        <taxon>Bacillati</taxon>
        <taxon>Actinomycetota</taxon>
        <taxon>Actinomycetes</taxon>
        <taxon>Micrococcales</taxon>
        <taxon>Micrococcaceae</taxon>
        <taxon>Paeniglutamicibacter</taxon>
    </lineage>
</organism>
<dbReference type="InterPro" id="IPR002509">
    <property type="entry name" value="NODB_dom"/>
</dbReference>
<dbReference type="AlphaFoldDB" id="A0A5B0EJP6"/>
<protein>
    <submittedName>
        <fullName evidence="6">Polysaccharide deacetylase</fullName>
    </submittedName>
</protein>
<evidence type="ECO:0000313" key="6">
    <source>
        <dbReference type="EMBL" id="KAA0978926.1"/>
    </source>
</evidence>
<dbReference type="GO" id="GO:0005975">
    <property type="term" value="P:carbohydrate metabolic process"/>
    <property type="evidence" value="ECO:0007669"/>
    <property type="project" value="InterPro"/>
</dbReference>
<dbReference type="InterPro" id="IPR011330">
    <property type="entry name" value="Glyco_hydro/deAcase_b/a-brl"/>
</dbReference>
<accession>A0A5B0EJP6</accession>
<dbReference type="PROSITE" id="PS51257">
    <property type="entry name" value="PROKAR_LIPOPROTEIN"/>
    <property type="match status" value="1"/>
</dbReference>
<dbReference type="PANTHER" id="PTHR34216:SF3">
    <property type="entry name" value="POLY-BETA-1,6-N-ACETYL-D-GLUCOSAMINE N-DEACETYLASE"/>
    <property type="match status" value="1"/>
</dbReference>
<dbReference type="Proteomes" id="UP000323856">
    <property type="component" value="Unassembled WGS sequence"/>
</dbReference>
<feature type="chain" id="PRO_5022981822" evidence="4">
    <location>
        <begin position="23"/>
        <end position="435"/>
    </location>
</feature>
<gene>
    <name evidence="6" type="ORF">FQ154_04000</name>
</gene>
<dbReference type="EMBL" id="VOBL01000003">
    <property type="protein sequence ID" value="KAA0978926.1"/>
    <property type="molecule type" value="Genomic_DNA"/>
</dbReference>
<dbReference type="Gene3D" id="3.20.20.370">
    <property type="entry name" value="Glycoside hydrolase/deacetylase"/>
    <property type="match status" value="1"/>
</dbReference>
<comment type="subcellular location">
    <subcellularLocation>
        <location evidence="1">Secreted</location>
    </subcellularLocation>
</comment>
<dbReference type="OrthoDB" id="3722973at2"/>
<evidence type="ECO:0000256" key="4">
    <source>
        <dbReference type="SAM" id="SignalP"/>
    </source>
</evidence>
<sequence>MNAHFRPAVVAAVLTVAGLALSGCTTPPYIPPTEYDPTAVGSAPQSMVSPSEEDQGPTQAEKIEEAQKLAAGYDYAAAKKALAGLEGDDVDAARADIEKAASKAVVWEDNSKISHLFVHSLIVDTKRAFDGDDREQGYADYMVTLDEFKEMIAQLYKRGFVLVNPADIAGVDAKGKMKYKDIRLPKGKKPLVLSEDDVSYYEYMDGDGFATKLLIDKDGKVKNEYEDASGKKHLGAYDMPPVIDEFVAKHPDFSYRGSKGILALTGYNGVLGYRTSKSQYADSKTLEADIETATEVATALKKDGWVFASHAWGHINMTESSISRIKNDMKLWDEEVRPILGDTDQYIYPFGADISGVPEYSGTKYNMLKKDGFDFFYGVDGTTPAWMQLGDDYLRQARINIDGLQFAKEKRGDRPVLKTFFDVKDVIDPDRPTSK</sequence>
<feature type="domain" description="NodB homology" evidence="5">
    <location>
        <begin position="289"/>
        <end position="352"/>
    </location>
</feature>
<evidence type="ECO:0000256" key="2">
    <source>
        <dbReference type="ARBA" id="ARBA00022729"/>
    </source>
</evidence>
<proteinExistence type="predicted"/>
<reference evidence="6 7" key="1">
    <citation type="submission" date="2019-07" db="EMBL/GenBank/DDBJ databases">
        <title>Analysis of the biochemical properties, biological activity and biotechnological potential of siderophores and biosurfactants produced by Antarctic psychrotolerant bacteria.</title>
        <authorList>
            <person name="Styczynski M."/>
            <person name="Krucon T."/>
            <person name="Decewicz P."/>
            <person name="Dziewit L."/>
        </authorList>
    </citation>
    <scope>NUCLEOTIDE SEQUENCE [LARGE SCALE GENOMIC DNA]</scope>
    <source>
        <strain evidence="6 7">ANT_H27</strain>
    </source>
</reference>
<dbReference type="GO" id="GO:0016810">
    <property type="term" value="F:hydrolase activity, acting on carbon-nitrogen (but not peptide) bonds"/>
    <property type="evidence" value="ECO:0007669"/>
    <property type="project" value="InterPro"/>
</dbReference>